<dbReference type="InterPro" id="IPR027417">
    <property type="entry name" value="P-loop_NTPase"/>
</dbReference>
<dbReference type="Proteomes" id="UP000230605">
    <property type="component" value="Chromosome 7"/>
</dbReference>
<gene>
    <name evidence="6" type="ORF">CB0940_09084</name>
    <name evidence="7" type="ORF">RHO25_011292</name>
</gene>
<evidence type="ECO:0000313" key="9">
    <source>
        <dbReference type="Proteomes" id="UP001302367"/>
    </source>
</evidence>
<keyword evidence="2 4" id="KW-0378">Hydrolase</keyword>
<keyword evidence="3 4" id="KW-0067">ATP-binding</keyword>
<dbReference type="PANTHER" id="PTHR24031">
    <property type="entry name" value="RNA HELICASE"/>
    <property type="match status" value="1"/>
</dbReference>
<keyword evidence="9" id="KW-1185">Reference proteome</keyword>
<organism evidence="6 8">
    <name type="scientific">Cercospora beticola</name>
    <name type="common">Sugarbeet leaf spot fungus</name>
    <dbReference type="NCBI Taxonomy" id="122368"/>
    <lineage>
        <taxon>Eukaryota</taxon>
        <taxon>Fungi</taxon>
        <taxon>Dikarya</taxon>
        <taxon>Ascomycota</taxon>
        <taxon>Pezizomycotina</taxon>
        <taxon>Dothideomycetes</taxon>
        <taxon>Dothideomycetidae</taxon>
        <taxon>Mycosphaerellales</taxon>
        <taxon>Mycosphaerellaceae</taxon>
        <taxon>Cercospora</taxon>
    </lineage>
</organism>
<dbReference type="GO" id="GO:0016787">
    <property type="term" value="F:hydrolase activity"/>
    <property type="evidence" value="ECO:0007669"/>
    <property type="project" value="UniProtKB-KW"/>
</dbReference>
<evidence type="ECO:0000256" key="3">
    <source>
        <dbReference type="ARBA" id="ARBA00022840"/>
    </source>
</evidence>
<evidence type="ECO:0000256" key="5">
    <source>
        <dbReference type="SAM" id="MobiDB-lite"/>
    </source>
</evidence>
<accession>A0A2G5HGX2</accession>
<comment type="similarity">
    <text evidence="4">Belongs to the DEAD box helicase family.</text>
</comment>
<dbReference type="EMBL" id="CP134190">
    <property type="protein sequence ID" value="WPB06635.1"/>
    <property type="molecule type" value="Genomic_DNA"/>
</dbReference>
<keyword evidence="4" id="KW-0347">Helicase</keyword>
<proteinExistence type="inferred from homology"/>
<dbReference type="GO" id="GO:0003724">
    <property type="term" value="F:RNA helicase activity"/>
    <property type="evidence" value="ECO:0007669"/>
    <property type="project" value="UniProtKB-EC"/>
</dbReference>
<dbReference type="AlphaFoldDB" id="A0A2G5HGX2"/>
<dbReference type="OrthoDB" id="10482894at2759"/>
<comment type="domain">
    <text evidence="4">The Q motif is unique to and characteristic of the DEAD box family of RNA helicases and controls ATP binding and hydrolysis.</text>
</comment>
<dbReference type="EMBL" id="LKMD01000106">
    <property type="protein sequence ID" value="PIA91492.1"/>
    <property type="molecule type" value="Genomic_DNA"/>
</dbReference>
<dbReference type="Proteomes" id="UP001302367">
    <property type="component" value="Chromosome 7"/>
</dbReference>
<dbReference type="Gene3D" id="3.40.50.300">
    <property type="entry name" value="P-loop containing nucleotide triphosphate hydrolases"/>
    <property type="match status" value="1"/>
</dbReference>
<dbReference type="GO" id="GO:0005524">
    <property type="term" value="F:ATP binding"/>
    <property type="evidence" value="ECO:0007669"/>
    <property type="project" value="UniProtKB-UniRule"/>
</dbReference>
<keyword evidence="4" id="KW-0694">RNA-binding</keyword>
<evidence type="ECO:0000313" key="7">
    <source>
        <dbReference type="EMBL" id="WPB06635.1"/>
    </source>
</evidence>
<keyword evidence="1 4" id="KW-0547">Nucleotide-binding</keyword>
<name>A0A2G5HGX2_CERBT</name>
<comment type="catalytic activity">
    <reaction evidence="4">
        <text>ATP + H2O = ADP + phosphate + H(+)</text>
        <dbReference type="Rhea" id="RHEA:13065"/>
        <dbReference type="ChEBI" id="CHEBI:15377"/>
        <dbReference type="ChEBI" id="CHEBI:15378"/>
        <dbReference type="ChEBI" id="CHEBI:30616"/>
        <dbReference type="ChEBI" id="CHEBI:43474"/>
        <dbReference type="ChEBI" id="CHEBI:456216"/>
        <dbReference type="EC" id="3.6.4.13"/>
    </reaction>
</comment>
<reference evidence="6 8" key="1">
    <citation type="submission" date="2015-10" db="EMBL/GenBank/DDBJ databases">
        <title>The cercosporin biosynthetic gene cluster was horizontally transferred to several fungal lineages and shown to be expanded in Cercospora beticola based on microsynteny with recipient genomes.</title>
        <authorList>
            <person name="De Jonge R."/>
            <person name="Ebert M.K."/>
            <person name="Suttle J.C."/>
            <person name="Jurick Ii W.M."/>
            <person name="Secor G.A."/>
            <person name="Thomma B.P."/>
            <person name="Van De Peer Y."/>
            <person name="Bolton M.D."/>
        </authorList>
    </citation>
    <scope>NUCLEOTIDE SEQUENCE [LARGE SCALE GENOMIC DNA]</scope>
    <source>
        <strain evidence="6 8">09-40</strain>
    </source>
</reference>
<feature type="region of interest" description="Disordered" evidence="5">
    <location>
        <begin position="454"/>
        <end position="480"/>
    </location>
</feature>
<evidence type="ECO:0000256" key="4">
    <source>
        <dbReference type="RuleBase" id="RU365068"/>
    </source>
</evidence>
<evidence type="ECO:0000256" key="1">
    <source>
        <dbReference type="ARBA" id="ARBA00022741"/>
    </source>
</evidence>
<sequence length="531" mass="58521">MAANGEWPDALSDKMRSVLVEKLGWSKATTLQAQIIDLGLNDGNVNICANKAVYSAGRTTGALIVIAHRVLSDVRNGLLPFANPTSITAADGRPSPYTPYALILVHTRDLTRHINTTLRTLLDDKEELLEVLHEEITRADEEKMSGKFCVATPRGLMRAVERGVVSGSQLKYVFVDDSGSMLNTNKFDDLLQAGLWPLVGDAQSLHEAEMRFMICTMGEATEALRDTVTTHMIPYQCLRLAQTVNVQHALRRINFHFDHVPPNTKGSATLKRFFDQWMATGPFSDHGNKKLVIYVANNNQVDSVAWELKQLLQEHKNSKNYAATFVARMYGVLVSGTEEGKSPRDNGFRKFQDPDNPCCTLVATYMSSAIQFVNNPNICCLELPITTQEEPGTARVQKWFRAVSRAGTGEKNGEVWTMLRTWERQVPYDNGHIEIDDKTVVSKIVEQMEELQIPVPQDLTEGPDLEPLPPSRAYQTDRGPASVPAFMAPIVARAHASANRGSNVSQSPVASAASQSQLPALQGAPIGRVAA</sequence>
<evidence type="ECO:0000313" key="8">
    <source>
        <dbReference type="Proteomes" id="UP000230605"/>
    </source>
</evidence>
<dbReference type="GO" id="GO:0003723">
    <property type="term" value="F:RNA binding"/>
    <property type="evidence" value="ECO:0007669"/>
    <property type="project" value="UniProtKB-UniRule"/>
</dbReference>
<reference evidence="7 9" key="2">
    <citation type="submission" date="2023-09" db="EMBL/GenBank/DDBJ databases">
        <title>Complete-Gapless Cercospora beticola genome.</title>
        <authorList>
            <person name="Wyatt N.A."/>
            <person name="Spanner R.E."/>
            <person name="Bolton M.D."/>
        </authorList>
    </citation>
    <scope>NUCLEOTIDE SEQUENCE [LARGE SCALE GENOMIC DNA]</scope>
    <source>
        <strain evidence="7">Cb09-40</strain>
    </source>
</reference>
<dbReference type="SUPFAM" id="SSF52540">
    <property type="entry name" value="P-loop containing nucleoside triphosphate hydrolases"/>
    <property type="match status" value="1"/>
</dbReference>
<evidence type="ECO:0000256" key="2">
    <source>
        <dbReference type="ARBA" id="ARBA00022801"/>
    </source>
</evidence>
<evidence type="ECO:0000313" key="6">
    <source>
        <dbReference type="EMBL" id="PIA91492.1"/>
    </source>
</evidence>
<comment type="function">
    <text evidence="4">RNA helicase.</text>
</comment>
<protein>
    <recommendedName>
        <fullName evidence="4">ATP-dependent RNA helicase</fullName>
        <ecNumber evidence="4">3.6.4.13</ecNumber>
    </recommendedName>
</protein>
<dbReference type="EC" id="3.6.4.13" evidence="4"/>